<organism evidence="1 2">
    <name type="scientific">Candidatus Nealsonbacteria bacterium RIFOXYB1_FULL_40_15</name>
    <dbReference type="NCBI Taxonomy" id="1801677"/>
    <lineage>
        <taxon>Bacteria</taxon>
        <taxon>Candidatus Nealsoniibacteriota</taxon>
    </lineage>
</organism>
<gene>
    <name evidence="1" type="ORF">A2365_03165</name>
</gene>
<protein>
    <submittedName>
        <fullName evidence="1">Uncharacterized protein</fullName>
    </submittedName>
</protein>
<comment type="caution">
    <text evidence="1">The sequence shown here is derived from an EMBL/GenBank/DDBJ whole genome shotgun (WGS) entry which is preliminary data.</text>
</comment>
<accession>A0A1G2ENU9</accession>
<evidence type="ECO:0000313" key="2">
    <source>
        <dbReference type="Proteomes" id="UP000177740"/>
    </source>
</evidence>
<dbReference type="Proteomes" id="UP000177740">
    <property type="component" value="Unassembled WGS sequence"/>
</dbReference>
<evidence type="ECO:0000313" key="1">
    <source>
        <dbReference type="EMBL" id="OGZ27449.1"/>
    </source>
</evidence>
<reference evidence="1 2" key="1">
    <citation type="journal article" date="2016" name="Nat. Commun.">
        <title>Thousands of microbial genomes shed light on interconnected biogeochemical processes in an aquifer system.</title>
        <authorList>
            <person name="Anantharaman K."/>
            <person name="Brown C.T."/>
            <person name="Hug L.A."/>
            <person name="Sharon I."/>
            <person name="Castelle C.J."/>
            <person name="Probst A.J."/>
            <person name="Thomas B.C."/>
            <person name="Singh A."/>
            <person name="Wilkins M.J."/>
            <person name="Karaoz U."/>
            <person name="Brodie E.L."/>
            <person name="Williams K.H."/>
            <person name="Hubbard S.S."/>
            <person name="Banfield J.F."/>
        </authorList>
    </citation>
    <scope>NUCLEOTIDE SEQUENCE [LARGE SCALE GENOMIC DNA]</scope>
</reference>
<proteinExistence type="predicted"/>
<name>A0A1G2ENU9_9BACT</name>
<dbReference type="AlphaFoldDB" id="A0A1G2ENU9"/>
<dbReference type="STRING" id="1801677.A2365_03165"/>
<sequence length="103" mass="11731">MYVANLKGIEMKISGFVAAMEKFWTRAGMFFPTQEFKDKVLVLSYEVKRALADQLGIAIPADYRDFPQDRKMRETAVSATSELCRYLDEHDQGVGYQAIAERG</sequence>
<dbReference type="EMBL" id="MHMM01000006">
    <property type="protein sequence ID" value="OGZ27449.1"/>
    <property type="molecule type" value="Genomic_DNA"/>
</dbReference>